<dbReference type="RefSeq" id="XP_026752142.2">
    <property type="nucleotide sequence ID" value="XM_026896341.3"/>
</dbReference>
<dbReference type="CDD" id="cd02440">
    <property type="entry name" value="AdoMet_MTases"/>
    <property type="match status" value="1"/>
</dbReference>
<gene>
    <name evidence="2 3" type="primary">LOC113512451</name>
</gene>
<organism evidence="1 2">
    <name type="scientific">Galleria mellonella</name>
    <name type="common">Greater wax moth</name>
    <dbReference type="NCBI Taxonomy" id="7137"/>
    <lineage>
        <taxon>Eukaryota</taxon>
        <taxon>Metazoa</taxon>
        <taxon>Ecdysozoa</taxon>
        <taxon>Arthropoda</taxon>
        <taxon>Hexapoda</taxon>
        <taxon>Insecta</taxon>
        <taxon>Pterygota</taxon>
        <taxon>Neoptera</taxon>
        <taxon>Endopterygota</taxon>
        <taxon>Lepidoptera</taxon>
        <taxon>Glossata</taxon>
        <taxon>Ditrysia</taxon>
        <taxon>Pyraloidea</taxon>
        <taxon>Pyralidae</taxon>
        <taxon>Galleriinae</taxon>
        <taxon>Galleria</taxon>
    </lineage>
</organism>
<keyword evidence="1" id="KW-1185">Reference proteome</keyword>
<protein>
    <submittedName>
        <fullName evidence="2 3">Juvenile hormone acid O-methyltransferase</fullName>
    </submittedName>
</protein>
<evidence type="ECO:0000313" key="1">
    <source>
        <dbReference type="Proteomes" id="UP001652740"/>
    </source>
</evidence>
<evidence type="ECO:0000313" key="2">
    <source>
        <dbReference type="RefSeq" id="XP_026752142.2"/>
    </source>
</evidence>
<evidence type="ECO:0000313" key="3">
    <source>
        <dbReference type="RefSeq" id="XP_052756092.1"/>
    </source>
</evidence>
<reference evidence="2 3" key="1">
    <citation type="submission" date="2025-05" db="UniProtKB">
        <authorList>
            <consortium name="RefSeq"/>
        </authorList>
    </citation>
    <scope>IDENTIFICATION</scope>
    <source>
        <tissue evidence="2 3">Whole larvae</tissue>
    </source>
</reference>
<dbReference type="PANTHER" id="PTHR43861">
    <property type="entry name" value="TRANS-ACONITATE 2-METHYLTRANSFERASE-RELATED"/>
    <property type="match status" value="1"/>
</dbReference>
<dbReference type="Gene3D" id="3.40.50.150">
    <property type="entry name" value="Vaccinia Virus protein VP39"/>
    <property type="match status" value="1"/>
</dbReference>
<dbReference type="SUPFAM" id="SSF53335">
    <property type="entry name" value="S-adenosyl-L-methionine-dependent methyltransferases"/>
    <property type="match status" value="1"/>
</dbReference>
<name>A0A6J1WLA7_GALME</name>
<proteinExistence type="predicted"/>
<sequence length="271" mass="31860">MNNAELYQKNNSLQKRDAVDALKEYAAKIRWKKYGDRVIDIGCGDGGITINVLKKYMPNNFERLVGCDISENMVNFANIHHGNERTHFTTLDIEGYLPITLKNNFDHAFSFYVLHWIKHQEVAFTNIYDMLNKGGDCLLVFIGYHPIYEAYRTLARNNKWSSWLHDVDRFISPYHDSKDSEKEIKKMMEEIGFSNIEVSSKQKFFIYNSPETLKKAVQAVNPFKIPFDVFNDYFNDYMEAFRDMIQLKEENNNELDIIKFSYNLITVYGTK</sequence>
<dbReference type="GeneID" id="113512451"/>
<accession>A0A6J1WLA7</accession>
<dbReference type="InterPro" id="IPR029063">
    <property type="entry name" value="SAM-dependent_MTases_sf"/>
</dbReference>
<dbReference type="RefSeq" id="XP_052756092.1">
    <property type="nucleotide sequence ID" value="XM_052900132.1"/>
</dbReference>
<dbReference type="Proteomes" id="UP001652740">
    <property type="component" value="Unplaced"/>
</dbReference>
<dbReference type="PANTHER" id="PTHR43861:SF1">
    <property type="entry name" value="TRANS-ACONITATE 2-METHYLTRANSFERASE"/>
    <property type="match status" value="1"/>
</dbReference>
<dbReference type="Pfam" id="PF13489">
    <property type="entry name" value="Methyltransf_23"/>
    <property type="match status" value="1"/>
</dbReference>